<gene>
    <name evidence="2" type="ORF">MBHS_02735</name>
</gene>
<dbReference type="Proteomes" id="UP000236724">
    <property type="component" value="Unassembled WGS sequence"/>
</dbReference>
<sequence length="279" mass="32962">MSLIRTQTAPISKWWITEGLKLIEAHPDLFSKDKMRQMRTMLIVGSNRLDTIKGWLLASQIIQNDKRRYYLSDFGYELKNNDSNFEKSSTWWAFHLSLCFSSRGEPYSTLFKILNPSNEWYASKKILKRMQERIEQSDNYIEDDFQGVKSMFQDNKPLADLELIEFRPKDLEIYIRLGSPTISDEILLYALTLARFHVAKNRTSITFTELLTCGLNHFICLSPDELRKRLRNLHRSARWQSQLRFDEVKGLDTVEFLSEDLNSHKMLLNLLQNHKDSWL</sequence>
<organism evidence="2 3">
    <name type="scientific">Candidatus Venteria ishoeyi</name>
    <dbReference type="NCBI Taxonomy" id="1899563"/>
    <lineage>
        <taxon>Bacteria</taxon>
        <taxon>Pseudomonadati</taxon>
        <taxon>Pseudomonadota</taxon>
        <taxon>Gammaproteobacteria</taxon>
        <taxon>Thiotrichales</taxon>
        <taxon>Thiotrichaceae</taxon>
        <taxon>Venteria</taxon>
    </lineage>
</organism>
<evidence type="ECO:0000313" key="2">
    <source>
        <dbReference type="EMBL" id="SEH06869.1"/>
    </source>
</evidence>
<name>A0A1H6FC24_9GAMM</name>
<evidence type="ECO:0000259" key="1">
    <source>
        <dbReference type="Pfam" id="PF13182"/>
    </source>
</evidence>
<evidence type="ECO:0000313" key="3">
    <source>
        <dbReference type="Proteomes" id="UP000236724"/>
    </source>
</evidence>
<dbReference type="Pfam" id="PF13182">
    <property type="entry name" value="DUF4007"/>
    <property type="match status" value="1"/>
</dbReference>
<proteinExistence type="predicted"/>
<protein>
    <recommendedName>
        <fullName evidence="1">DUF4007 domain-containing protein</fullName>
    </recommendedName>
</protein>
<dbReference type="AlphaFoldDB" id="A0A1H6FC24"/>
<feature type="domain" description="DUF4007" evidence="1">
    <location>
        <begin position="7"/>
        <end position="268"/>
    </location>
</feature>
<reference evidence="2 3" key="1">
    <citation type="submission" date="2016-10" db="EMBL/GenBank/DDBJ databases">
        <authorList>
            <person name="de Groot N.N."/>
        </authorList>
    </citation>
    <scope>NUCLEOTIDE SEQUENCE [LARGE SCALE GENOMIC DNA]</scope>
    <source>
        <strain evidence="2">MBHS1</strain>
    </source>
</reference>
<dbReference type="EMBL" id="FMSV02000511">
    <property type="protein sequence ID" value="SEH06869.1"/>
    <property type="molecule type" value="Genomic_DNA"/>
</dbReference>
<dbReference type="RefSeq" id="WP_177428489.1">
    <property type="nucleotide sequence ID" value="NZ_FMSV02000511.1"/>
</dbReference>
<accession>A0A1H6FC24</accession>
<keyword evidence="3" id="KW-1185">Reference proteome</keyword>
<dbReference type="InterPro" id="IPR025248">
    <property type="entry name" value="DUF4007"/>
</dbReference>